<evidence type="ECO:0000313" key="2">
    <source>
        <dbReference type="EMBL" id="VFJ63999.1"/>
    </source>
</evidence>
<name>A0A450TB89_9GAMM</name>
<dbReference type="EMBL" id="CAADFD010000178">
    <property type="protein sequence ID" value="VFJ70076.1"/>
    <property type="molecule type" value="Genomic_DNA"/>
</dbReference>
<gene>
    <name evidence="2" type="ORF">BECKFW1821A_GA0114235_11616</name>
    <name evidence="3" type="ORF">BECKFW1821B_GA0114236_11786</name>
</gene>
<dbReference type="InterPro" id="IPR015032">
    <property type="entry name" value="ThsB__TIR-like_domain"/>
</dbReference>
<accession>A0A450TB89</accession>
<reference evidence="2" key="1">
    <citation type="submission" date="2019-02" db="EMBL/GenBank/DDBJ databases">
        <authorList>
            <person name="Gruber-Vodicka R. H."/>
            <person name="Seah K. B. B."/>
        </authorList>
    </citation>
    <scope>NUCLEOTIDE SEQUENCE</scope>
    <source>
        <strain evidence="3">BECK_BZ106</strain>
        <strain evidence="2">BECK_BZ15</strain>
    </source>
</reference>
<dbReference type="Pfam" id="PF08937">
    <property type="entry name" value="ThsB_TIR"/>
    <property type="match status" value="1"/>
</dbReference>
<organism evidence="2">
    <name type="scientific">Candidatus Kentrum sp. FW</name>
    <dbReference type="NCBI Taxonomy" id="2126338"/>
    <lineage>
        <taxon>Bacteria</taxon>
        <taxon>Pseudomonadati</taxon>
        <taxon>Pseudomonadota</taxon>
        <taxon>Gammaproteobacteria</taxon>
        <taxon>Candidatus Kentrum</taxon>
    </lineage>
</organism>
<sequence>MHSNTDSHDGSGPRHKVFVSYHRANDQEYRDRFDALFANIHDIMVLQSAQIGDIDPSLHADTIRQKVRDEYLQDSTVTVVLVGAETWKRKHVDWEIASSIRDTQHSPRSGLFGILLPTYPRPHHIANVYAPYILPPRLYDNMLCDFAELYNWTDDSSLVQDWVHEAFQRKDKLEPNNSFRPFTDNLSGNRWWG</sequence>
<proteinExistence type="predicted"/>
<dbReference type="Gene3D" id="3.40.50.11200">
    <property type="match status" value="1"/>
</dbReference>
<evidence type="ECO:0000259" key="1">
    <source>
        <dbReference type="Pfam" id="PF08937"/>
    </source>
</evidence>
<dbReference type="AlphaFoldDB" id="A0A450TB89"/>
<feature type="domain" description="Thoeris protein ThsB TIR-like" evidence="1">
    <location>
        <begin position="18"/>
        <end position="113"/>
    </location>
</feature>
<protein>
    <submittedName>
        <fullName evidence="2">MTH538 TIR-like domain (DUF1863)</fullName>
    </submittedName>
</protein>
<dbReference type="EMBL" id="CAADEW010000161">
    <property type="protein sequence ID" value="VFJ63999.1"/>
    <property type="molecule type" value="Genomic_DNA"/>
</dbReference>
<evidence type="ECO:0000313" key="3">
    <source>
        <dbReference type="EMBL" id="VFJ70076.1"/>
    </source>
</evidence>